<proteinExistence type="predicted"/>
<dbReference type="PANTHER" id="PTHR24056">
    <property type="entry name" value="CELL DIVISION PROTEIN KINASE"/>
    <property type="match status" value="1"/>
</dbReference>
<sequence>MPPPVTPQNLLLDRRRGCVKVADFGLARTITPPLRPYTHEASGCGLPGVVTLLYRAPEILLGAALYSQPVDVWSLGCVMAELATGEPLFRGDSEIGQLLAIFQVLGTPGEADWPGVSALPDWQGCFPQWRPRDLA</sequence>
<feature type="domain" description="Protein kinase" evidence="3">
    <location>
        <begin position="1"/>
        <end position="135"/>
    </location>
</feature>
<keyword evidence="2" id="KW-0067">ATP-binding</keyword>
<name>E1ZUI1_CHLVA</name>
<dbReference type="GeneID" id="17349947"/>
<dbReference type="GO" id="GO:0005524">
    <property type="term" value="F:ATP binding"/>
    <property type="evidence" value="ECO:0007669"/>
    <property type="project" value="UniProtKB-KW"/>
</dbReference>
<dbReference type="OMA" id="YRINSDM"/>
<dbReference type="RefSeq" id="XP_005842646.1">
    <property type="nucleotide sequence ID" value="XM_005842589.1"/>
</dbReference>
<accession>E1ZUI1</accession>
<evidence type="ECO:0000259" key="3">
    <source>
        <dbReference type="PROSITE" id="PS50011"/>
    </source>
</evidence>
<dbReference type="InterPro" id="IPR000719">
    <property type="entry name" value="Prot_kinase_dom"/>
</dbReference>
<dbReference type="Pfam" id="PF00069">
    <property type="entry name" value="Pkinase"/>
    <property type="match status" value="1"/>
</dbReference>
<keyword evidence="5" id="KW-1185">Reference proteome</keyword>
<gene>
    <name evidence="4" type="ORF">CHLNCDRAFT_29032</name>
</gene>
<dbReference type="PROSITE" id="PS50011">
    <property type="entry name" value="PROTEIN_KINASE_DOM"/>
    <property type="match status" value="1"/>
</dbReference>
<dbReference type="eggNOG" id="KOG0594">
    <property type="taxonomic scope" value="Eukaryota"/>
</dbReference>
<dbReference type="Gene3D" id="1.10.510.10">
    <property type="entry name" value="Transferase(Phosphotransferase) domain 1"/>
    <property type="match status" value="1"/>
</dbReference>
<dbReference type="Proteomes" id="UP000008141">
    <property type="component" value="Unassembled WGS sequence"/>
</dbReference>
<dbReference type="AlphaFoldDB" id="E1ZUI1"/>
<dbReference type="GO" id="GO:0005634">
    <property type="term" value="C:nucleus"/>
    <property type="evidence" value="ECO:0007669"/>
    <property type="project" value="TreeGrafter"/>
</dbReference>
<reference evidence="4 5" key="1">
    <citation type="journal article" date="2010" name="Plant Cell">
        <title>The Chlorella variabilis NC64A genome reveals adaptation to photosymbiosis, coevolution with viruses, and cryptic sex.</title>
        <authorList>
            <person name="Blanc G."/>
            <person name="Duncan G."/>
            <person name="Agarkova I."/>
            <person name="Borodovsky M."/>
            <person name="Gurnon J."/>
            <person name="Kuo A."/>
            <person name="Lindquist E."/>
            <person name="Lucas S."/>
            <person name="Pangilinan J."/>
            <person name="Polle J."/>
            <person name="Salamov A."/>
            <person name="Terry A."/>
            <person name="Yamada T."/>
            <person name="Dunigan D.D."/>
            <person name="Grigoriev I.V."/>
            <person name="Claverie J.M."/>
            <person name="Van Etten J.L."/>
        </authorList>
    </citation>
    <scope>NUCLEOTIDE SEQUENCE [LARGE SCALE GENOMIC DNA]</scope>
    <source>
        <strain evidence="4 5">NC64A</strain>
    </source>
</reference>
<dbReference type="SUPFAM" id="SSF56112">
    <property type="entry name" value="Protein kinase-like (PK-like)"/>
    <property type="match status" value="1"/>
</dbReference>
<evidence type="ECO:0000313" key="4">
    <source>
        <dbReference type="EMBL" id="EFN50514.1"/>
    </source>
</evidence>
<evidence type="ECO:0000256" key="2">
    <source>
        <dbReference type="ARBA" id="ARBA00022840"/>
    </source>
</evidence>
<dbReference type="InParanoid" id="E1ZUI1"/>
<organism evidence="5">
    <name type="scientific">Chlorella variabilis</name>
    <name type="common">Green alga</name>
    <dbReference type="NCBI Taxonomy" id="554065"/>
    <lineage>
        <taxon>Eukaryota</taxon>
        <taxon>Viridiplantae</taxon>
        <taxon>Chlorophyta</taxon>
        <taxon>core chlorophytes</taxon>
        <taxon>Trebouxiophyceae</taxon>
        <taxon>Chlorellales</taxon>
        <taxon>Chlorellaceae</taxon>
        <taxon>Chlorella clade</taxon>
        <taxon>Chlorella</taxon>
    </lineage>
</organism>
<evidence type="ECO:0000256" key="1">
    <source>
        <dbReference type="ARBA" id="ARBA00022741"/>
    </source>
</evidence>
<protein>
    <recommendedName>
        <fullName evidence="3">Protein kinase domain-containing protein</fullName>
    </recommendedName>
</protein>
<feature type="non-terminal residue" evidence="4">
    <location>
        <position position="135"/>
    </location>
</feature>
<keyword evidence="1" id="KW-0547">Nucleotide-binding</keyword>
<dbReference type="InterPro" id="IPR050108">
    <property type="entry name" value="CDK"/>
</dbReference>
<dbReference type="OrthoDB" id="1732493at2759"/>
<dbReference type="GO" id="GO:0004674">
    <property type="term" value="F:protein serine/threonine kinase activity"/>
    <property type="evidence" value="ECO:0007669"/>
    <property type="project" value="TreeGrafter"/>
</dbReference>
<dbReference type="SMART" id="SM00220">
    <property type="entry name" value="S_TKc"/>
    <property type="match status" value="1"/>
</dbReference>
<dbReference type="STRING" id="554065.E1ZUI1"/>
<evidence type="ECO:0000313" key="5">
    <source>
        <dbReference type="Proteomes" id="UP000008141"/>
    </source>
</evidence>
<dbReference type="InterPro" id="IPR011009">
    <property type="entry name" value="Kinase-like_dom_sf"/>
</dbReference>
<dbReference type="KEGG" id="cvr:CHLNCDRAFT_29032"/>
<dbReference type="EMBL" id="GL434030">
    <property type="protein sequence ID" value="EFN50514.1"/>
    <property type="molecule type" value="Genomic_DNA"/>
</dbReference>